<dbReference type="SUPFAM" id="SSF51905">
    <property type="entry name" value="FAD/NAD(P)-binding domain"/>
    <property type="match status" value="1"/>
</dbReference>
<dbReference type="RefSeq" id="WP_269442289.1">
    <property type="nucleotide sequence ID" value="NZ_CP097463.1"/>
</dbReference>
<feature type="domain" description="FAD dependent oxidoreductase" evidence="1">
    <location>
        <begin position="3"/>
        <end position="33"/>
    </location>
</feature>
<organism evidence="3 4">
    <name type="scientific">Jatrophihabitans cynanchi</name>
    <dbReference type="NCBI Taxonomy" id="2944128"/>
    <lineage>
        <taxon>Bacteria</taxon>
        <taxon>Bacillati</taxon>
        <taxon>Actinomycetota</taxon>
        <taxon>Actinomycetes</taxon>
        <taxon>Jatrophihabitantales</taxon>
        <taxon>Jatrophihabitantaceae</taxon>
        <taxon>Jatrophihabitans</taxon>
    </lineage>
</organism>
<dbReference type="PANTHER" id="PTHR42685:SF19">
    <property type="entry name" value="POSSIBLE OXIDOREDUCTASE"/>
    <property type="match status" value="1"/>
</dbReference>
<dbReference type="Proteomes" id="UP001164693">
    <property type="component" value="Chromosome"/>
</dbReference>
<dbReference type="InterPro" id="IPR036188">
    <property type="entry name" value="FAD/NAD-bd_sf"/>
</dbReference>
<dbReference type="PANTHER" id="PTHR42685">
    <property type="entry name" value="GERANYLGERANYL DIPHOSPHATE REDUCTASE"/>
    <property type="match status" value="1"/>
</dbReference>
<dbReference type="InterPro" id="IPR006076">
    <property type="entry name" value="FAD-dep_OxRdtase"/>
</dbReference>
<evidence type="ECO:0000313" key="3">
    <source>
        <dbReference type="EMBL" id="WAX55766.1"/>
    </source>
</evidence>
<dbReference type="Gene3D" id="3.50.50.60">
    <property type="entry name" value="FAD/NAD(P)-binding domain"/>
    <property type="match status" value="1"/>
</dbReference>
<gene>
    <name evidence="3" type="ORF">M6B22_14615</name>
</gene>
<sequence>MKDVLIIGGGPAGLAAALHARRAGLDVTVLEPRGAPIDKACGEGLMPGGVAALHRLGVRPPGMPFRGIRYLDGRDRAGRRACATADFPDGSGLGLRRLALHGALHQAVVDAGAELGAARVHDVQQDGEYVQAAGVRARYLIAADGLHSPVRRALGLERAARGRRRWGIRAHHAIAPWSEYVEVYWGEHGEAYVTPVAPDCVGVAFLGSGREPFAERLAAFPALRERLAGAVAGPVLAAGPLHQRVSRPVAGRVLLIGDAAGYVDALTGEGLSLGFRCAEAAVEAIARDAPEQYVAEHRRITRRYRLLTVALVRATVPAPSRRAIVPLATRAPWLFRAAVAQLAR</sequence>
<accession>A0ABY7JT73</accession>
<protein>
    <submittedName>
        <fullName evidence="3">NAD(P)/FAD-dependent oxidoreductase</fullName>
    </submittedName>
</protein>
<dbReference type="Pfam" id="PF01494">
    <property type="entry name" value="FAD_binding_3"/>
    <property type="match status" value="1"/>
</dbReference>
<dbReference type="PRINTS" id="PR00420">
    <property type="entry name" value="RNGMNOXGNASE"/>
</dbReference>
<keyword evidence="4" id="KW-1185">Reference proteome</keyword>
<dbReference type="Pfam" id="PF01266">
    <property type="entry name" value="DAO"/>
    <property type="match status" value="1"/>
</dbReference>
<name>A0ABY7JT73_9ACTN</name>
<feature type="domain" description="FAD-binding" evidence="2">
    <location>
        <begin position="123"/>
        <end position="175"/>
    </location>
</feature>
<proteinExistence type="predicted"/>
<evidence type="ECO:0000259" key="2">
    <source>
        <dbReference type="Pfam" id="PF01494"/>
    </source>
</evidence>
<evidence type="ECO:0000313" key="4">
    <source>
        <dbReference type="Proteomes" id="UP001164693"/>
    </source>
</evidence>
<dbReference type="EMBL" id="CP097463">
    <property type="protein sequence ID" value="WAX55766.1"/>
    <property type="molecule type" value="Genomic_DNA"/>
</dbReference>
<dbReference type="InterPro" id="IPR002938">
    <property type="entry name" value="FAD-bd"/>
</dbReference>
<evidence type="ECO:0000259" key="1">
    <source>
        <dbReference type="Pfam" id="PF01266"/>
    </source>
</evidence>
<reference evidence="3" key="1">
    <citation type="submission" date="2022-05" db="EMBL/GenBank/DDBJ databases">
        <title>Jatrophihabitans sp. SB3-54 whole genome sequence.</title>
        <authorList>
            <person name="Suh M.K."/>
            <person name="Eom M.K."/>
            <person name="Kim J.S."/>
            <person name="Kim H.S."/>
            <person name="Do H.E."/>
            <person name="Shin Y.K."/>
            <person name="Lee J.-S."/>
        </authorList>
    </citation>
    <scope>NUCLEOTIDE SEQUENCE</scope>
    <source>
        <strain evidence="3">SB3-54</strain>
    </source>
</reference>
<dbReference type="InterPro" id="IPR050407">
    <property type="entry name" value="Geranylgeranyl_reductase"/>
</dbReference>